<evidence type="ECO:0000259" key="3">
    <source>
        <dbReference type="PROSITE" id="PS50983"/>
    </source>
</evidence>
<sequence length="330" mass="36703" precursor="true">MKKINSKLILILLALLGSASCDYRTAQQNSAVDETAPASTELQIVSTFPVTVKDSEGIETSIAQEPVRIISLLPSHTEILFAIGAGEQMVGCTTNCDYPTETMKLKKVSLSNPGSINLETLVALKPDLVLLGGDYHQRIREQLSKLKIPVLSFESQSMAEIERSIRGMSRSTGHVDAGEKLIQKLQQKTTSIQEKIKPYQKEGRPHVFYQVWDQPLMTAGPTSFIGELIDLAGGENIFDDVDLAYPQVSEEILIQRNPDVILLPRSKKDHSDATEIVKKMSEQPGWKQMNAVKNQRIYLIEEDFISRPGPRVVQGLEKVAQALYPEAFQK</sequence>
<dbReference type="KEGG" id="gaw:V144x_49320"/>
<evidence type="ECO:0000313" key="4">
    <source>
        <dbReference type="EMBL" id="QDT99421.1"/>
    </source>
</evidence>
<dbReference type="InterPro" id="IPR002491">
    <property type="entry name" value="ABC_transptr_periplasmic_BD"/>
</dbReference>
<evidence type="ECO:0000256" key="1">
    <source>
        <dbReference type="ARBA" id="ARBA00022729"/>
    </source>
</evidence>
<dbReference type="RefSeq" id="WP_144988922.1">
    <property type="nucleotide sequence ID" value="NZ_CP037920.1"/>
</dbReference>
<dbReference type="NCBIfam" id="NF038402">
    <property type="entry name" value="TroA_like"/>
    <property type="match status" value="1"/>
</dbReference>
<dbReference type="EMBL" id="CP037920">
    <property type="protein sequence ID" value="QDT99421.1"/>
    <property type="molecule type" value="Genomic_DNA"/>
</dbReference>
<feature type="chain" id="PRO_5021791998" evidence="2">
    <location>
        <begin position="27"/>
        <end position="330"/>
    </location>
</feature>
<proteinExistence type="predicted"/>
<reference evidence="4 5" key="1">
    <citation type="submission" date="2019-03" db="EMBL/GenBank/DDBJ databases">
        <title>Deep-cultivation of Planctomycetes and their phenomic and genomic characterization uncovers novel biology.</title>
        <authorList>
            <person name="Wiegand S."/>
            <person name="Jogler M."/>
            <person name="Boedeker C."/>
            <person name="Pinto D."/>
            <person name="Vollmers J."/>
            <person name="Rivas-Marin E."/>
            <person name="Kohn T."/>
            <person name="Peeters S.H."/>
            <person name="Heuer A."/>
            <person name="Rast P."/>
            <person name="Oberbeckmann S."/>
            <person name="Bunk B."/>
            <person name="Jeske O."/>
            <person name="Meyerdierks A."/>
            <person name="Storesund J.E."/>
            <person name="Kallscheuer N."/>
            <person name="Luecker S."/>
            <person name="Lage O.M."/>
            <person name="Pohl T."/>
            <person name="Merkel B.J."/>
            <person name="Hornburger P."/>
            <person name="Mueller R.-W."/>
            <person name="Bruemmer F."/>
            <person name="Labrenz M."/>
            <person name="Spormann A.M."/>
            <person name="Op den Camp H."/>
            <person name="Overmann J."/>
            <person name="Amann R."/>
            <person name="Jetten M.S.M."/>
            <person name="Mascher T."/>
            <person name="Medema M.H."/>
            <person name="Devos D.P."/>
            <person name="Kaster A.-K."/>
            <person name="Ovreas L."/>
            <person name="Rohde M."/>
            <person name="Galperin M.Y."/>
            <person name="Jogler C."/>
        </authorList>
    </citation>
    <scope>NUCLEOTIDE SEQUENCE [LARGE SCALE GENOMIC DNA]</scope>
    <source>
        <strain evidence="4 5">V144</strain>
    </source>
</reference>
<accession>A0A517W2E1</accession>
<dbReference type="Pfam" id="PF01497">
    <property type="entry name" value="Peripla_BP_2"/>
    <property type="match status" value="1"/>
</dbReference>
<dbReference type="SUPFAM" id="SSF53807">
    <property type="entry name" value="Helical backbone' metal receptor"/>
    <property type="match status" value="1"/>
</dbReference>
<dbReference type="PANTHER" id="PTHR30535">
    <property type="entry name" value="VITAMIN B12-BINDING PROTEIN"/>
    <property type="match status" value="1"/>
</dbReference>
<organism evidence="4 5">
    <name type="scientific">Gimesia aquarii</name>
    <dbReference type="NCBI Taxonomy" id="2527964"/>
    <lineage>
        <taxon>Bacteria</taxon>
        <taxon>Pseudomonadati</taxon>
        <taxon>Planctomycetota</taxon>
        <taxon>Planctomycetia</taxon>
        <taxon>Planctomycetales</taxon>
        <taxon>Planctomycetaceae</taxon>
        <taxon>Gimesia</taxon>
    </lineage>
</organism>
<dbReference type="PANTHER" id="PTHR30535:SF34">
    <property type="entry name" value="MOLYBDATE-BINDING PROTEIN MOLA"/>
    <property type="match status" value="1"/>
</dbReference>
<dbReference type="PROSITE" id="PS50983">
    <property type="entry name" value="FE_B12_PBP"/>
    <property type="match status" value="1"/>
</dbReference>
<feature type="domain" description="Fe/B12 periplasmic-binding" evidence="3">
    <location>
        <begin position="68"/>
        <end position="327"/>
    </location>
</feature>
<evidence type="ECO:0000313" key="5">
    <source>
        <dbReference type="Proteomes" id="UP000318704"/>
    </source>
</evidence>
<gene>
    <name evidence="4" type="primary">btuF</name>
    <name evidence="4" type="ORF">V144x_49320</name>
</gene>
<dbReference type="Gene3D" id="3.40.50.1980">
    <property type="entry name" value="Nitrogenase molybdenum iron protein domain"/>
    <property type="match status" value="2"/>
</dbReference>
<protein>
    <submittedName>
        <fullName evidence="4">Vitamin B12-binding protein</fullName>
    </submittedName>
</protein>
<name>A0A517W2E1_9PLAN</name>
<evidence type="ECO:0000256" key="2">
    <source>
        <dbReference type="SAM" id="SignalP"/>
    </source>
</evidence>
<dbReference type="GO" id="GO:0071281">
    <property type="term" value="P:cellular response to iron ion"/>
    <property type="evidence" value="ECO:0007669"/>
    <property type="project" value="TreeGrafter"/>
</dbReference>
<dbReference type="PROSITE" id="PS51257">
    <property type="entry name" value="PROKAR_LIPOPROTEIN"/>
    <property type="match status" value="1"/>
</dbReference>
<dbReference type="Proteomes" id="UP000318704">
    <property type="component" value="Chromosome"/>
</dbReference>
<dbReference type="AlphaFoldDB" id="A0A517W2E1"/>
<dbReference type="InterPro" id="IPR050902">
    <property type="entry name" value="ABC_Transporter_SBP"/>
</dbReference>
<dbReference type="CDD" id="cd01144">
    <property type="entry name" value="BtuF"/>
    <property type="match status" value="1"/>
</dbReference>
<feature type="signal peptide" evidence="2">
    <location>
        <begin position="1"/>
        <end position="26"/>
    </location>
</feature>
<dbReference type="InterPro" id="IPR054828">
    <property type="entry name" value="Vit_B12_bind_prot"/>
</dbReference>
<keyword evidence="1 2" id="KW-0732">Signal</keyword>